<evidence type="ECO:0000313" key="3">
    <source>
        <dbReference type="EMBL" id="KIY67542.1"/>
    </source>
</evidence>
<evidence type="ECO:0000256" key="1">
    <source>
        <dbReference type="SAM" id="MobiDB-lite"/>
    </source>
</evidence>
<keyword evidence="2" id="KW-1133">Transmembrane helix</keyword>
<keyword evidence="2" id="KW-0812">Transmembrane</keyword>
<feature type="compositionally biased region" description="Basic and acidic residues" evidence="1">
    <location>
        <begin position="895"/>
        <end position="911"/>
    </location>
</feature>
<feature type="compositionally biased region" description="Pro residues" evidence="1">
    <location>
        <begin position="713"/>
        <end position="724"/>
    </location>
</feature>
<feature type="compositionally biased region" description="Polar residues" evidence="1">
    <location>
        <begin position="29"/>
        <end position="39"/>
    </location>
</feature>
<dbReference type="Proteomes" id="UP000054007">
    <property type="component" value="Unassembled WGS sequence"/>
</dbReference>
<feature type="compositionally biased region" description="Polar residues" evidence="1">
    <location>
        <begin position="834"/>
        <end position="847"/>
    </location>
</feature>
<reference evidence="3 4" key="1">
    <citation type="journal article" date="2015" name="Fungal Genet. Biol.">
        <title>Evolution of novel wood decay mechanisms in Agaricales revealed by the genome sequences of Fistulina hepatica and Cylindrobasidium torrendii.</title>
        <authorList>
            <person name="Floudas D."/>
            <person name="Held B.W."/>
            <person name="Riley R."/>
            <person name="Nagy L.G."/>
            <person name="Koehler G."/>
            <person name="Ransdell A.S."/>
            <person name="Younus H."/>
            <person name="Chow J."/>
            <person name="Chiniquy J."/>
            <person name="Lipzen A."/>
            <person name="Tritt A."/>
            <person name="Sun H."/>
            <person name="Haridas S."/>
            <person name="LaButti K."/>
            <person name="Ohm R.A."/>
            <person name="Kues U."/>
            <person name="Blanchette R.A."/>
            <person name="Grigoriev I.V."/>
            <person name="Minto R.E."/>
            <person name="Hibbett D.S."/>
        </authorList>
    </citation>
    <scope>NUCLEOTIDE SEQUENCE [LARGE SCALE GENOMIC DNA]</scope>
    <source>
        <strain evidence="3 4">FP15055 ss-10</strain>
    </source>
</reference>
<feature type="region of interest" description="Disordered" evidence="1">
    <location>
        <begin position="507"/>
        <end position="1028"/>
    </location>
</feature>
<protein>
    <recommendedName>
        <fullName evidence="5">Proteophosphoglycan ppg4</fullName>
    </recommendedName>
</protein>
<feature type="compositionally biased region" description="Basic and acidic residues" evidence="1">
    <location>
        <begin position="932"/>
        <end position="942"/>
    </location>
</feature>
<feature type="compositionally biased region" description="Low complexity" evidence="1">
    <location>
        <begin position="978"/>
        <end position="989"/>
    </location>
</feature>
<keyword evidence="4" id="KW-1185">Reference proteome</keyword>
<feature type="compositionally biased region" description="Polar residues" evidence="1">
    <location>
        <begin position="1006"/>
        <end position="1028"/>
    </location>
</feature>
<organism evidence="3 4">
    <name type="scientific">Cylindrobasidium torrendii FP15055 ss-10</name>
    <dbReference type="NCBI Taxonomy" id="1314674"/>
    <lineage>
        <taxon>Eukaryota</taxon>
        <taxon>Fungi</taxon>
        <taxon>Dikarya</taxon>
        <taxon>Basidiomycota</taxon>
        <taxon>Agaricomycotina</taxon>
        <taxon>Agaricomycetes</taxon>
        <taxon>Agaricomycetidae</taxon>
        <taxon>Agaricales</taxon>
        <taxon>Marasmiineae</taxon>
        <taxon>Physalacriaceae</taxon>
        <taxon>Cylindrobasidium</taxon>
    </lineage>
</organism>
<feature type="region of interest" description="Disordered" evidence="1">
    <location>
        <begin position="1"/>
        <end position="97"/>
    </location>
</feature>
<accession>A0A0D7BAJ2</accession>
<feature type="transmembrane region" description="Helical" evidence="2">
    <location>
        <begin position="378"/>
        <end position="398"/>
    </location>
</feature>
<feature type="compositionally biased region" description="Acidic residues" evidence="1">
    <location>
        <begin position="576"/>
        <end position="590"/>
    </location>
</feature>
<feature type="compositionally biased region" description="Low complexity" evidence="1">
    <location>
        <begin position="594"/>
        <end position="614"/>
    </location>
</feature>
<feature type="compositionally biased region" description="Acidic residues" evidence="1">
    <location>
        <begin position="758"/>
        <end position="772"/>
    </location>
</feature>
<feature type="compositionally biased region" description="Low complexity" evidence="1">
    <location>
        <begin position="781"/>
        <end position="794"/>
    </location>
</feature>
<feature type="compositionally biased region" description="Basic and acidic residues" evidence="1">
    <location>
        <begin position="563"/>
        <end position="572"/>
    </location>
</feature>
<feature type="compositionally biased region" description="Basic and acidic residues" evidence="1">
    <location>
        <begin position="507"/>
        <end position="522"/>
    </location>
</feature>
<name>A0A0D7BAJ2_9AGAR</name>
<feature type="compositionally biased region" description="Low complexity" evidence="1">
    <location>
        <begin position="801"/>
        <end position="826"/>
    </location>
</feature>
<gene>
    <name evidence="3" type="ORF">CYLTODRAFT_422421</name>
</gene>
<dbReference type="STRING" id="1314674.A0A0D7BAJ2"/>
<dbReference type="EMBL" id="KN880523">
    <property type="protein sequence ID" value="KIY67542.1"/>
    <property type="molecule type" value="Genomic_DNA"/>
</dbReference>
<proteinExistence type="predicted"/>
<sequence length="1075" mass="117555">MDLLRFLSRSSRQAPEESRPASPAGVETDGTNAHSSPSSPRRMDSEGYPSWLPERPPPPAPASTFQSSTAVLPADLPATPGPSSPPVVGGRKATPRSVRIVSLPDSTALGGEERRVPTDHTRVPSNNALHQRLWSRATGAAASPTLLNDPYAGRFIKPRFNSTALRLDYIRSESILVRTYFWVFRLFIFAHLPIQTYFDFNAVFMLIDVALYPTPQAPGVSGSGRSWSLAAAAYLFCWFTQIFGVFMIYELVYSFARRWRIRRPAIYPIYTSSPAFNFVCVSSYSKFCFLQNLRLAAWRSSMRDGLAETFWYYAQNLPTVSLLLPRAGLCLALLLTFWNPQAGGVAQADSGLGSRDGTFFHDDGSLTGYSKGVLVTNVAWIFWRALVLVYSWIGLWVLSEQCCAGICGPRYRWEEDDFEKAMASRKDFMDDDDKSELLWNWRECTKERIQELFDFCLITTKYGLTRASEAGSEDQRIAEQVMAAVGLGPHAHLTQAAKRSVLADDFFRRPPSEEPGPSRDAHIGPQKGAPISALPYPFVTKGTAQVSSDEERVPFPPSPSLPEEEKTSDEKATTNTDDDDLDEDDEDAEEERMAATTSPEPSSGHASGSMSSLGAPVNSRYPFQFRRPTRGTSGASSSSPGSHMTPHSSNGRSLQSRISQATSATNRESTDSHSPRSHYTTSESASVSPSSVGGIPMPPRHPNRPRAGTVPHSPAPSTPSPVPVNFPRGGNARRHARDRTRTDSGLPRNATQLPIGLEVDDSGDFESEEGGGDDIGLLSARTSPRSSGLSPRPSFVHRSRTTTGSSSSPHGSRSNSQSGSSSSGARSRVESARQRAQSFVASASRSSLELVRPRSRSMVRLEDEHHSSGHSRSGSGSGSGENWTFGHPAAWMRGSTDRRDQPSPVQEEARRRGPPSPVQEETRWRGQPSPVQERRESELREEAAEEEEEEMSDYGDDDDEEEMDMTTQIPAVVRASDSDTSLAASTVASRRTAHPDEDVPPVPQVFTPQRQPSDGSFSTHPDISTANPSFITAAPTVEGETNTDDSVRTVPSYMPMDAHFRAGPHHPGGPSWGPV</sequence>
<evidence type="ECO:0008006" key="5">
    <source>
        <dbReference type="Google" id="ProtNLM"/>
    </source>
</evidence>
<feature type="transmembrane region" description="Helical" evidence="2">
    <location>
        <begin position="231"/>
        <end position="253"/>
    </location>
</feature>
<feature type="transmembrane region" description="Helical" evidence="2">
    <location>
        <begin position="175"/>
        <end position="194"/>
    </location>
</feature>
<dbReference type="AlphaFoldDB" id="A0A0D7BAJ2"/>
<feature type="compositionally biased region" description="Low complexity" evidence="1">
    <location>
        <begin position="682"/>
        <end position="695"/>
    </location>
</feature>
<evidence type="ECO:0000313" key="4">
    <source>
        <dbReference type="Proteomes" id="UP000054007"/>
    </source>
</evidence>
<evidence type="ECO:0000256" key="2">
    <source>
        <dbReference type="SAM" id="Phobius"/>
    </source>
</evidence>
<feature type="compositionally biased region" description="Low complexity" evidence="1">
    <location>
        <begin position="630"/>
        <end position="649"/>
    </location>
</feature>
<feature type="compositionally biased region" description="Polar residues" evidence="1">
    <location>
        <begin position="650"/>
        <end position="667"/>
    </location>
</feature>
<dbReference type="OrthoDB" id="2575061at2759"/>
<keyword evidence="2" id="KW-0472">Membrane</keyword>
<feature type="compositionally biased region" description="Acidic residues" evidence="1">
    <location>
        <begin position="943"/>
        <end position="964"/>
    </location>
</feature>